<gene>
    <name evidence="6" type="ORF">NE237_012734</name>
</gene>
<dbReference type="EMBL" id="JAMYWD010000011">
    <property type="protein sequence ID" value="KAJ4955951.1"/>
    <property type="molecule type" value="Genomic_DNA"/>
</dbReference>
<dbReference type="Proteomes" id="UP001141806">
    <property type="component" value="Unassembled WGS sequence"/>
</dbReference>
<organism evidence="6 7">
    <name type="scientific">Protea cynaroides</name>
    <dbReference type="NCBI Taxonomy" id="273540"/>
    <lineage>
        <taxon>Eukaryota</taxon>
        <taxon>Viridiplantae</taxon>
        <taxon>Streptophyta</taxon>
        <taxon>Embryophyta</taxon>
        <taxon>Tracheophyta</taxon>
        <taxon>Spermatophyta</taxon>
        <taxon>Magnoliopsida</taxon>
        <taxon>Proteales</taxon>
        <taxon>Proteaceae</taxon>
        <taxon>Protea</taxon>
    </lineage>
</organism>
<comment type="similarity">
    <text evidence="5">Belongs to the class VI-like SAM-binding methyltransferase superfamily. Isoprenylcysteine carboxyl methyltransferase family.</text>
</comment>
<dbReference type="PANTHER" id="PTHR12714">
    <property type="entry name" value="PROTEIN-S ISOPRENYLCYSTEINE O-METHYLTRANSFERASE"/>
    <property type="match status" value="1"/>
</dbReference>
<proteinExistence type="inferred from homology"/>
<comment type="subcellular location">
    <subcellularLocation>
        <location evidence="5">Endoplasmic reticulum membrane</location>
        <topology evidence="5">Multi-pass membrane protein</topology>
    </subcellularLocation>
    <subcellularLocation>
        <location evidence="1">Membrane</location>
        <topology evidence="1">Multi-pass membrane protein</topology>
    </subcellularLocation>
</comment>
<accession>A0A9Q0JXW8</accession>
<keyword evidence="7" id="KW-1185">Reference proteome</keyword>
<dbReference type="GO" id="GO:0005789">
    <property type="term" value="C:endoplasmic reticulum membrane"/>
    <property type="evidence" value="ECO:0007669"/>
    <property type="project" value="UniProtKB-SubCell"/>
</dbReference>
<dbReference type="GO" id="GO:0004671">
    <property type="term" value="F:protein C-terminal S-isoprenylcysteine carboxyl O-methyltransferase activity"/>
    <property type="evidence" value="ECO:0007669"/>
    <property type="project" value="UniProtKB-EC"/>
</dbReference>
<keyword evidence="5" id="KW-0256">Endoplasmic reticulum</keyword>
<protein>
    <recommendedName>
        <fullName evidence="5">Protein-S-isoprenylcysteine O-methyltransferase</fullName>
        <ecNumber evidence="5">2.1.1.100</ecNumber>
    </recommendedName>
</protein>
<comment type="caution">
    <text evidence="6">The sequence shown here is derived from an EMBL/GenBank/DDBJ whole genome shotgun (WGS) entry which is preliminary data.</text>
</comment>
<keyword evidence="3 5" id="KW-1133">Transmembrane helix</keyword>
<keyword evidence="2 5" id="KW-0812">Transmembrane</keyword>
<keyword evidence="5" id="KW-0489">Methyltransferase</keyword>
<feature type="transmembrane region" description="Helical" evidence="5">
    <location>
        <begin position="295"/>
        <end position="315"/>
    </location>
</feature>
<evidence type="ECO:0000256" key="4">
    <source>
        <dbReference type="ARBA" id="ARBA00023136"/>
    </source>
</evidence>
<comment type="catalytic activity">
    <reaction evidence="5">
        <text>[protein]-C-terminal S-[(2E,6E)-farnesyl]-L-cysteine + S-adenosyl-L-methionine = [protein]-C-terminal S-[(2E,6E)-farnesyl]-L-cysteine methyl ester + S-adenosyl-L-homocysteine</text>
        <dbReference type="Rhea" id="RHEA:21672"/>
        <dbReference type="Rhea" id="RHEA-COMP:12125"/>
        <dbReference type="Rhea" id="RHEA-COMP:12126"/>
        <dbReference type="ChEBI" id="CHEBI:57856"/>
        <dbReference type="ChEBI" id="CHEBI:59789"/>
        <dbReference type="ChEBI" id="CHEBI:90510"/>
        <dbReference type="ChEBI" id="CHEBI:90511"/>
        <dbReference type="EC" id="2.1.1.100"/>
    </reaction>
</comment>
<evidence type="ECO:0000256" key="2">
    <source>
        <dbReference type="ARBA" id="ARBA00022692"/>
    </source>
</evidence>
<sequence>METTSVFLHASTNPFGFFLTNSRRVSLRNKNEQLQPNLHIQQFSNSRTLRSPQSPVKYSFFSTTDHKIQNPFVETLRSPFLASPLPTTLTRKANQSGKCSYSNNSNSGFQRPLTEILKNLSLDSLKRRLLTLTPLDVCKWSTIFFFSIATAKWFVYLLLNPFVWMYFSWTWLFWPWFVAIALAIYGLYCLQKHKKGEANVFEQVVIVTSTITWLTLVPPAHFNGFLEGWPFVFFFVYHYFFFFNVSVRKRLYGDYYARSHDPKWDVVLPNWYRLLFSVGVMAGHFLAAAEGPELHLIPGGWSNLGLWILIMVTLFMQYNSTLYLAKYSENVVVPTAVVQFGPYRWVRHPIYASTMLLFATYFVALRAPLSLLFVLVVCLVFYNQKAEMEEALMVDTFGESYREYMRKVKYKFIPLVY</sequence>
<evidence type="ECO:0000256" key="3">
    <source>
        <dbReference type="ARBA" id="ARBA00022989"/>
    </source>
</evidence>
<keyword evidence="4 5" id="KW-0472">Membrane</keyword>
<feature type="transmembrane region" description="Helical" evidence="5">
    <location>
        <begin position="228"/>
        <end position="247"/>
    </location>
</feature>
<keyword evidence="5" id="KW-0808">Transferase</keyword>
<dbReference type="Gene3D" id="1.20.120.1630">
    <property type="match status" value="1"/>
</dbReference>
<dbReference type="OrthoDB" id="422086at2759"/>
<reference evidence="6" key="1">
    <citation type="journal article" date="2023" name="Plant J.">
        <title>The genome of the king protea, Protea cynaroides.</title>
        <authorList>
            <person name="Chang J."/>
            <person name="Duong T.A."/>
            <person name="Schoeman C."/>
            <person name="Ma X."/>
            <person name="Roodt D."/>
            <person name="Barker N."/>
            <person name="Li Z."/>
            <person name="Van de Peer Y."/>
            <person name="Mizrachi E."/>
        </authorList>
    </citation>
    <scope>NUCLEOTIDE SEQUENCE</scope>
    <source>
        <tissue evidence="6">Young leaves</tissue>
    </source>
</reference>
<feature type="transmembrane region" description="Helical" evidence="5">
    <location>
        <begin position="268"/>
        <end position="289"/>
    </location>
</feature>
<evidence type="ECO:0000313" key="6">
    <source>
        <dbReference type="EMBL" id="KAJ4955951.1"/>
    </source>
</evidence>
<feature type="transmembrane region" description="Helical" evidence="5">
    <location>
        <begin position="358"/>
        <end position="382"/>
    </location>
</feature>
<evidence type="ECO:0000256" key="1">
    <source>
        <dbReference type="ARBA" id="ARBA00004141"/>
    </source>
</evidence>
<feature type="transmembrane region" description="Helical" evidence="5">
    <location>
        <begin position="137"/>
        <end position="159"/>
    </location>
</feature>
<dbReference type="Pfam" id="PF04140">
    <property type="entry name" value="ICMT"/>
    <property type="match status" value="1"/>
</dbReference>
<name>A0A9Q0JXW8_9MAGN</name>
<feature type="transmembrane region" description="Helical" evidence="5">
    <location>
        <begin position="171"/>
        <end position="188"/>
    </location>
</feature>
<evidence type="ECO:0000256" key="5">
    <source>
        <dbReference type="RuleBase" id="RU362022"/>
    </source>
</evidence>
<dbReference type="GO" id="GO:0032259">
    <property type="term" value="P:methylation"/>
    <property type="evidence" value="ECO:0007669"/>
    <property type="project" value="UniProtKB-KW"/>
</dbReference>
<keyword evidence="5" id="KW-0949">S-adenosyl-L-methionine</keyword>
<comment type="cofactor">
    <cofactor evidence="5">
        <name>Zn(2+)</name>
        <dbReference type="ChEBI" id="CHEBI:29105"/>
    </cofactor>
    <text evidence="5">Divalent metal cations. Probably Zn(2+).</text>
</comment>
<feature type="transmembrane region" description="Helical" evidence="5">
    <location>
        <begin position="200"/>
        <end position="222"/>
    </location>
</feature>
<evidence type="ECO:0000313" key="7">
    <source>
        <dbReference type="Proteomes" id="UP001141806"/>
    </source>
</evidence>
<dbReference type="PANTHER" id="PTHR12714:SF11">
    <property type="entry name" value="PROTEIN C-TERMINAL S-ISOPRENYLCYSTEINE CARBOXYL O-METHYLTRANSFERASE"/>
    <property type="match status" value="1"/>
</dbReference>
<dbReference type="EC" id="2.1.1.100" evidence="5"/>
<dbReference type="AlphaFoldDB" id="A0A9Q0JXW8"/>
<dbReference type="InterPro" id="IPR007269">
    <property type="entry name" value="ICMT_MeTrfase"/>
</dbReference>